<name>A0ABZ2I2H3_9HYPH</name>
<dbReference type="EMBL" id="CP146275">
    <property type="protein sequence ID" value="WWT32166.1"/>
    <property type="molecule type" value="Genomic_DNA"/>
</dbReference>
<reference evidence="5 6" key="1">
    <citation type="submission" date="2024-02" db="EMBL/GenBank/DDBJ databases">
        <title>Complete genome sequence of Pelagibacterium nitratireducens ZH15.</title>
        <authorList>
            <person name="Zhao L.H."/>
        </authorList>
    </citation>
    <scope>NUCLEOTIDE SEQUENCE [LARGE SCALE GENOMIC DNA]</scope>
    <source>
        <strain evidence="5 6">ZH15</strain>
    </source>
</reference>
<dbReference type="InterPro" id="IPR036388">
    <property type="entry name" value="WH-like_DNA-bd_sf"/>
</dbReference>
<evidence type="ECO:0000256" key="3">
    <source>
        <dbReference type="ARBA" id="ARBA00023163"/>
    </source>
</evidence>
<dbReference type="InterPro" id="IPR036390">
    <property type="entry name" value="WH_DNA-bd_sf"/>
</dbReference>
<protein>
    <submittedName>
        <fullName evidence="5">Helix-turn-helix domain-containing protein</fullName>
    </submittedName>
</protein>
<keyword evidence="3" id="KW-0804">Transcription</keyword>
<evidence type="ECO:0000256" key="1">
    <source>
        <dbReference type="ARBA" id="ARBA00023015"/>
    </source>
</evidence>
<dbReference type="InterPro" id="IPR002577">
    <property type="entry name" value="HTH_HxlR"/>
</dbReference>
<dbReference type="Pfam" id="PF01638">
    <property type="entry name" value="HxlR"/>
    <property type="match status" value="1"/>
</dbReference>
<dbReference type="RefSeq" id="WP_338607629.1">
    <property type="nucleotide sequence ID" value="NZ_CP146275.1"/>
</dbReference>
<dbReference type="PANTHER" id="PTHR33204">
    <property type="entry name" value="TRANSCRIPTIONAL REGULATOR, MARR FAMILY"/>
    <property type="match status" value="1"/>
</dbReference>
<keyword evidence="1" id="KW-0805">Transcription regulation</keyword>
<evidence type="ECO:0000313" key="5">
    <source>
        <dbReference type="EMBL" id="WWT32166.1"/>
    </source>
</evidence>
<evidence type="ECO:0000256" key="2">
    <source>
        <dbReference type="ARBA" id="ARBA00023125"/>
    </source>
</evidence>
<dbReference type="PANTHER" id="PTHR33204:SF39">
    <property type="entry name" value="TRANSCRIPTIONAL REGULATORY PROTEIN"/>
    <property type="match status" value="1"/>
</dbReference>
<dbReference type="PROSITE" id="PS51118">
    <property type="entry name" value="HTH_HXLR"/>
    <property type="match status" value="1"/>
</dbReference>
<dbReference type="Proteomes" id="UP001369958">
    <property type="component" value="Chromosome"/>
</dbReference>
<gene>
    <name evidence="5" type="ORF">V6617_14285</name>
</gene>
<evidence type="ECO:0000313" key="6">
    <source>
        <dbReference type="Proteomes" id="UP001369958"/>
    </source>
</evidence>
<proteinExistence type="predicted"/>
<sequence>MTVTTMQETHPTETCLKVSQVLGRIGDKWSLLIVTRLGEGSLRFGQLLRSIDDISQRMLTRTLRGLERDGLVRRTVIATLPPRVEYELTDLGRSLQAPVTVLSNWAAENVSTIDAARASYDAGSAGSQGR</sequence>
<dbReference type="Gene3D" id="1.10.10.10">
    <property type="entry name" value="Winged helix-like DNA-binding domain superfamily/Winged helix DNA-binding domain"/>
    <property type="match status" value="1"/>
</dbReference>
<feature type="domain" description="HTH hxlR-type" evidence="4">
    <location>
        <begin position="15"/>
        <end position="114"/>
    </location>
</feature>
<evidence type="ECO:0000259" key="4">
    <source>
        <dbReference type="PROSITE" id="PS51118"/>
    </source>
</evidence>
<dbReference type="SUPFAM" id="SSF46785">
    <property type="entry name" value="Winged helix' DNA-binding domain"/>
    <property type="match status" value="1"/>
</dbReference>
<organism evidence="5 6">
    <name type="scientific">Pelagibacterium nitratireducens</name>
    <dbReference type="NCBI Taxonomy" id="1046114"/>
    <lineage>
        <taxon>Bacteria</taxon>
        <taxon>Pseudomonadati</taxon>
        <taxon>Pseudomonadota</taxon>
        <taxon>Alphaproteobacteria</taxon>
        <taxon>Hyphomicrobiales</taxon>
        <taxon>Devosiaceae</taxon>
        <taxon>Pelagibacterium</taxon>
    </lineage>
</organism>
<keyword evidence="2" id="KW-0238">DNA-binding</keyword>
<keyword evidence="6" id="KW-1185">Reference proteome</keyword>
<accession>A0ABZ2I2H3</accession>